<evidence type="ECO:0000313" key="10">
    <source>
        <dbReference type="EMBL" id="ACL05895.1"/>
    </source>
</evidence>
<evidence type="ECO:0000256" key="4">
    <source>
        <dbReference type="ARBA" id="ARBA00022679"/>
    </source>
</evidence>
<feature type="transmembrane region" description="Helical" evidence="8">
    <location>
        <begin position="308"/>
        <end position="325"/>
    </location>
</feature>
<name>B8FN25_DESAL</name>
<evidence type="ECO:0000256" key="1">
    <source>
        <dbReference type="ARBA" id="ARBA00004651"/>
    </source>
</evidence>
<dbReference type="Proteomes" id="UP000000739">
    <property type="component" value="Chromosome"/>
</dbReference>
<dbReference type="KEGG" id="dal:Dalk_4213"/>
<feature type="domain" description="Glycosyltransferase RgtA/B/C/D-like" evidence="9">
    <location>
        <begin position="52"/>
        <end position="212"/>
    </location>
</feature>
<dbReference type="CAZy" id="GT83">
    <property type="family name" value="Glycosyltransferase Family 83"/>
</dbReference>
<feature type="transmembrane region" description="Helical" evidence="8">
    <location>
        <begin position="12"/>
        <end position="32"/>
    </location>
</feature>
<dbReference type="Pfam" id="PF13231">
    <property type="entry name" value="PMT_2"/>
    <property type="match status" value="1"/>
</dbReference>
<keyword evidence="5 8" id="KW-0812">Transmembrane</keyword>
<evidence type="ECO:0000259" key="9">
    <source>
        <dbReference type="Pfam" id="PF13231"/>
    </source>
</evidence>
<keyword evidence="6 8" id="KW-1133">Transmembrane helix</keyword>
<dbReference type="HOGENOM" id="CLU_016165_3_0_7"/>
<feature type="transmembrane region" description="Helical" evidence="8">
    <location>
        <begin position="157"/>
        <end position="181"/>
    </location>
</feature>
<gene>
    <name evidence="10" type="ordered locus">Dalk_4213</name>
</gene>
<evidence type="ECO:0000256" key="6">
    <source>
        <dbReference type="ARBA" id="ARBA00022989"/>
    </source>
</evidence>
<keyword evidence="11" id="KW-1185">Reference proteome</keyword>
<keyword evidence="2" id="KW-1003">Cell membrane</keyword>
<comment type="subcellular location">
    <subcellularLocation>
        <location evidence="1">Cell membrane</location>
        <topology evidence="1">Multi-pass membrane protein</topology>
    </subcellularLocation>
</comment>
<keyword evidence="7 8" id="KW-0472">Membrane</keyword>
<feature type="transmembrane region" description="Helical" evidence="8">
    <location>
        <begin position="73"/>
        <end position="95"/>
    </location>
</feature>
<protein>
    <recommendedName>
        <fullName evidence="9">Glycosyltransferase RgtA/B/C/D-like domain-containing protein</fullName>
    </recommendedName>
</protein>
<feature type="transmembrane region" description="Helical" evidence="8">
    <location>
        <begin position="193"/>
        <end position="212"/>
    </location>
</feature>
<dbReference type="eggNOG" id="COG1807">
    <property type="taxonomic scope" value="Bacteria"/>
</dbReference>
<feature type="transmembrane region" description="Helical" evidence="8">
    <location>
        <begin position="245"/>
        <end position="265"/>
    </location>
</feature>
<evidence type="ECO:0000256" key="8">
    <source>
        <dbReference type="SAM" id="Phobius"/>
    </source>
</evidence>
<dbReference type="EMBL" id="CP001322">
    <property type="protein sequence ID" value="ACL05895.1"/>
    <property type="molecule type" value="Genomic_DNA"/>
</dbReference>
<proteinExistence type="predicted"/>
<organism evidence="10 11">
    <name type="scientific">Desulfatibacillum aliphaticivorans</name>
    <dbReference type="NCBI Taxonomy" id="218208"/>
    <lineage>
        <taxon>Bacteria</taxon>
        <taxon>Pseudomonadati</taxon>
        <taxon>Thermodesulfobacteriota</taxon>
        <taxon>Desulfobacteria</taxon>
        <taxon>Desulfobacterales</taxon>
        <taxon>Desulfatibacillaceae</taxon>
        <taxon>Desulfatibacillum</taxon>
    </lineage>
</organism>
<dbReference type="AlphaFoldDB" id="B8FN25"/>
<evidence type="ECO:0000256" key="7">
    <source>
        <dbReference type="ARBA" id="ARBA00023136"/>
    </source>
</evidence>
<evidence type="ECO:0000256" key="2">
    <source>
        <dbReference type="ARBA" id="ARBA00022475"/>
    </source>
</evidence>
<keyword evidence="4" id="KW-0808">Transferase</keyword>
<feature type="transmembrane region" description="Helical" evidence="8">
    <location>
        <begin position="277"/>
        <end position="296"/>
    </location>
</feature>
<evidence type="ECO:0000313" key="11">
    <source>
        <dbReference type="Proteomes" id="UP000000739"/>
    </source>
</evidence>
<dbReference type="InterPro" id="IPR050297">
    <property type="entry name" value="LipidA_mod_glycosyltrf_83"/>
</dbReference>
<feature type="transmembrane region" description="Helical" evidence="8">
    <location>
        <begin position="332"/>
        <end position="353"/>
    </location>
</feature>
<reference evidence="10 11" key="1">
    <citation type="journal article" date="2012" name="Environ. Microbiol.">
        <title>The genome sequence of Desulfatibacillum alkenivorans AK-01: a blueprint for anaerobic alkane oxidation.</title>
        <authorList>
            <person name="Callaghan A.V."/>
            <person name="Morris B.E."/>
            <person name="Pereira I.A."/>
            <person name="McInerney M.J."/>
            <person name="Austin R.N."/>
            <person name="Groves J.T."/>
            <person name="Kukor J.J."/>
            <person name="Suflita J.M."/>
            <person name="Young L.Y."/>
            <person name="Zylstra G.J."/>
            <person name="Wawrik B."/>
        </authorList>
    </citation>
    <scope>NUCLEOTIDE SEQUENCE [LARGE SCALE GENOMIC DNA]</scope>
    <source>
        <strain evidence="10 11">AK-01</strain>
    </source>
</reference>
<sequence>MLEDNSKYTRLALAWILGWTIFRLVYSAAFLLSPDETNYWQWGRHLAWGYHDQAPLLGWAIRLSTEIFGVNEFAVRLPSVLSMGVASAYLVLLAGRYFSGRVAVATALLTQGVLEFNVGGLLATCDGLQAMAWAGATWHGARACEDHEWKQWLSTGFWFGFGLLSKFTMVIFGPGLLIYMIFSKEHRGRLASIKPYAGVVFGLLMFAPVLYWNAAHGWNSARHVAYIGGAGESFTLHFKYFGDLMGSQAALLSPLVFILALWAWIRVIKRDYNRRKWIIPLLFWTSFPMFAGFTLLSFHTRIYGNWPGAAYLGACVLAAAFFSNAKPRLWKWTLGISYAFTILVLVQVVFPILPLSPELDRPATELGGWDEIGEKAAAMQAEMPDPDNTFLFGFRYQEASELAFYVPGRPETVSINKWKRPNVYDYWWKDEDLLGMDAIGVSRHDNEVKKLRKVFESVSAPVPLELYRKKPFKAEPELVRTVYLYKAYGFKGGLRWEPPKGSKDIRKSS</sequence>
<dbReference type="GO" id="GO:0009103">
    <property type="term" value="P:lipopolysaccharide biosynthetic process"/>
    <property type="evidence" value="ECO:0007669"/>
    <property type="project" value="UniProtKB-ARBA"/>
</dbReference>
<dbReference type="PANTHER" id="PTHR33908:SF11">
    <property type="entry name" value="MEMBRANE PROTEIN"/>
    <property type="match status" value="1"/>
</dbReference>
<dbReference type="GO" id="GO:0016763">
    <property type="term" value="F:pentosyltransferase activity"/>
    <property type="evidence" value="ECO:0007669"/>
    <property type="project" value="TreeGrafter"/>
</dbReference>
<evidence type="ECO:0000256" key="5">
    <source>
        <dbReference type="ARBA" id="ARBA00022692"/>
    </source>
</evidence>
<feature type="transmembrane region" description="Helical" evidence="8">
    <location>
        <begin position="102"/>
        <end position="123"/>
    </location>
</feature>
<accession>B8FN25</accession>
<evidence type="ECO:0000256" key="3">
    <source>
        <dbReference type="ARBA" id="ARBA00022676"/>
    </source>
</evidence>
<dbReference type="PANTHER" id="PTHR33908">
    <property type="entry name" value="MANNOSYLTRANSFERASE YKCB-RELATED"/>
    <property type="match status" value="1"/>
</dbReference>
<dbReference type="GO" id="GO:0005886">
    <property type="term" value="C:plasma membrane"/>
    <property type="evidence" value="ECO:0007669"/>
    <property type="project" value="UniProtKB-SubCell"/>
</dbReference>
<dbReference type="InterPro" id="IPR038731">
    <property type="entry name" value="RgtA/B/C-like"/>
</dbReference>
<keyword evidence="3" id="KW-0328">Glycosyltransferase</keyword>